<organism evidence="1 2">
    <name type="scientific">Flavivirga aquimarina</name>
    <dbReference type="NCBI Taxonomy" id="2027862"/>
    <lineage>
        <taxon>Bacteria</taxon>
        <taxon>Pseudomonadati</taxon>
        <taxon>Bacteroidota</taxon>
        <taxon>Flavobacteriia</taxon>
        <taxon>Flavobacteriales</taxon>
        <taxon>Flavobacteriaceae</taxon>
        <taxon>Flavivirga</taxon>
    </lineage>
</organism>
<sequence length="142" mass="16986">MIQTHTVKLFDDKELNYLRLTYEGVDKEDITKELQFNSKREHTEMERLILNKLSVTNLYNAYRRAFNLQLIDRDDFMTTDIKKEASIFSKKIMETLFSAGISDKEKELKIYLALLDFHMKIEYSYLLKKEDKETETSLKVVR</sequence>
<name>A0ABT8W8T6_9FLAO</name>
<dbReference type="Proteomes" id="UP001176883">
    <property type="component" value="Unassembled WGS sequence"/>
</dbReference>
<reference evidence="1" key="1">
    <citation type="submission" date="2023-07" db="EMBL/GenBank/DDBJ databases">
        <title>Two novel species in the genus Flavivirga.</title>
        <authorList>
            <person name="Kwon K."/>
        </authorList>
    </citation>
    <scope>NUCLEOTIDE SEQUENCE</scope>
    <source>
        <strain evidence="1">KCTC 52353</strain>
    </source>
</reference>
<evidence type="ECO:0000313" key="1">
    <source>
        <dbReference type="EMBL" id="MDO5969545.1"/>
    </source>
</evidence>
<dbReference type="RefSeq" id="WP_303277240.1">
    <property type="nucleotide sequence ID" value="NZ_JAUOEK010000075.1"/>
</dbReference>
<dbReference type="EMBL" id="JAUOEK010000075">
    <property type="protein sequence ID" value="MDO5969545.1"/>
    <property type="molecule type" value="Genomic_DNA"/>
</dbReference>
<accession>A0ABT8W8T6</accession>
<comment type="caution">
    <text evidence="1">The sequence shown here is derived from an EMBL/GenBank/DDBJ whole genome shotgun (WGS) entry which is preliminary data.</text>
</comment>
<gene>
    <name evidence="1" type="ORF">Q4Q35_06980</name>
</gene>
<keyword evidence="2" id="KW-1185">Reference proteome</keyword>
<evidence type="ECO:0000313" key="2">
    <source>
        <dbReference type="Proteomes" id="UP001176883"/>
    </source>
</evidence>
<proteinExistence type="predicted"/>
<protein>
    <submittedName>
        <fullName evidence="1">Uncharacterized protein</fullName>
    </submittedName>
</protein>